<evidence type="ECO:0008006" key="4">
    <source>
        <dbReference type="Google" id="ProtNLM"/>
    </source>
</evidence>
<accession>A0ABY7UKR4</accession>
<feature type="transmembrane region" description="Helical" evidence="1">
    <location>
        <begin position="5"/>
        <end position="22"/>
    </location>
</feature>
<keyword evidence="1" id="KW-1133">Transmembrane helix</keyword>
<evidence type="ECO:0000313" key="3">
    <source>
        <dbReference type="Proteomes" id="UP001218071"/>
    </source>
</evidence>
<evidence type="ECO:0000256" key="1">
    <source>
        <dbReference type="SAM" id="Phobius"/>
    </source>
</evidence>
<keyword evidence="3" id="KW-1185">Reference proteome</keyword>
<proteinExistence type="predicted"/>
<evidence type="ECO:0000313" key="2">
    <source>
        <dbReference type="EMBL" id="WCZ39261.1"/>
    </source>
</evidence>
<reference evidence="2 3" key="1">
    <citation type="submission" date="2020-10" db="EMBL/GenBank/DDBJ databases">
        <title>Complete genome sequence of Corynebacterium jeddahense DSM 45997, type strain of Corynebacterium jeddahense.</title>
        <authorList>
            <person name="Busche T."/>
            <person name="Kalinowski J."/>
            <person name="Ruckert C."/>
        </authorList>
    </citation>
    <scope>NUCLEOTIDE SEQUENCE [LARGE SCALE GENOMIC DNA]</scope>
    <source>
        <strain evidence="2 3">DSM 45997</strain>
    </source>
</reference>
<dbReference type="EMBL" id="CP063194">
    <property type="protein sequence ID" value="WCZ39261.1"/>
    <property type="molecule type" value="Genomic_DNA"/>
</dbReference>
<keyword evidence="1" id="KW-0472">Membrane</keyword>
<gene>
    <name evidence="2" type="ORF">CJEDD_08340</name>
</gene>
<dbReference type="Proteomes" id="UP001218071">
    <property type="component" value="Chromosome"/>
</dbReference>
<protein>
    <recommendedName>
        <fullName evidence="4">Secreted protein</fullName>
    </recommendedName>
</protein>
<keyword evidence="1" id="KW-0812">Transmembrane</keyword>
<organism evidence="2 3">
    <name type="scientific">Corynebacterium jeddahense</name>
    <dbReference type="NCBI Taxonomy" id="1414719"/>
    <lineage>
        <taxon>Bacteria</taxon>
        <taxon>Bacillati</taxon>
        <taxon>Actinomycetota</taxon>
        <taxon>Actinomycetes</taxon>
        <taxon>Mycobacteriales</taxon>
        <taxon>Corynebacteriaceae</taxon>
        <taxon>Corynebacterium</taxon>
    </lineage>
</organism>
<sequence>MNKQLIVRVVLVCVVVALYLVASQTGWHPKLAGPLAVAAVAVVMFWPKRGSAGDEDGAEGAERVPSRREMLEEIRAEQRK</sequence>
<dbReference type="RefSeq" id="WP_042409622.1">
    <property type="nucleotide sequence ID" value="NZ_CBYN010000131.1"/>
</dbReference>
<name>A0ABY7UKR4_9CORY</name>